<gene>
    <name evidence="1" type="ORF">SAMN04488530_10311</name>
</gene>
<dbReference type="OrthoDB" id="2216447at2"/>
<evidence type="ECO:0000313" key="2">
    <source>
        <dbReference type="Proteomes" id="UP000243255"/>
    </source>
</evidence>
<dbReference type="Proteomes" id="UP000243255">
    <property type="component" value="Unassembled WGS sequence"/>
</dbReference>
<proteinExistence type="predicted"/>
<accession>A0A1M5KK95</accession>
<sequence>MVEPVVLGKYTATLNRMDKHKDSDEYCILINRYIELIEEREELQFKIVPYLKFKYLISFGLLMKEELYTIISIKKLNKINHLASSGFKNKMEFELGKKKDVVLNREIEFLRVQIENIDNMSKGSKIYINNLTNEDIDELKAIFKLLARRLSPEINNNISARKNRLWNRAKEAYNKNDLASLKVLSNLLNNGADYNVRINIDDLQSKINQLYNDIENIKKEFPFNMKENLADDNWILESRCDMISRIEELKKEEERLKSV</sequence>
<evidence type="ECO:0000313" key="1">
    <source>
        <dbReference type="EMBL" id="SHG53176.1"/>
    </source>
</evidence>
<organism evidence="1 2">
    <name type="scientific">Asaccharospora irregularis DSM 2635</name>
    <dbReference type="NCBI Taxonomy" id="1121321"/>
    <lineage>
        <taxon>Bacteria</taxon>
        <taxon>Bacillati</taxon>
        <taxon>Bacillota</taxon>
        <taxon>Clostridia</taxon>
        <taxon>Peptostreptococcales</taxon>
        <taxon>Peptostreptococcaceae</taxon>
        <taxon>Asaccharospora</taxon>
    </lineage>
</organism>
<reference evidence="2" key="1">
    <citation type="submission" date="2016-11" db="EMBL/GenBank/DDBJ databases">
        <authorList>
            <person name="Varghese N."/>
            <person name="Submissions S."/>
        </authorList>
    </citation>
    <scope>NUCLEOTIDE SEQUENCE [LARGE SCALE GENOMIC DNA]</scope>
    <source>
        <strain evidence="2">DSM 2635</strain>
    </source>
</reference>
<dbReference type="STRING" id="1121321.SAMN04488530_10311"/>
<protein>
    <submittedName>
        <fullName evidence="1">Uncharacterized protein</fullName>
    </submittedName>
</protein>
<dbReference type="AlphaFoldDB" id="A0A1M5KK95"/>
<name>A0A1M5KK95_9FIRM</name>
<dbReference type="EMBL" id="FQWX01000003">
    <property type="protein sequence ID" value="SHG53176.1"/>
    <property type="molecule type" value="Genomic_DNA"/>
</dbReference>
<dbReference type="RefSeq" id="WP_073123764.1">
    <property type="nucleotide sequence ID" value="NZ_BAABCH010000011.1"/>
</dbReference>
<keyword evidence="2" id="KW-1185">Reference proteome</keyword>